<dbReference type="GO" id="GO:0016020">
    <property type="term" value="C:membrane"/>
    <property type="evidence" value="ECO:0007669"/>
    <property type="project" value="InterPro"/>
</dbReference>
<reference evidence="1 2" key="1">
    <citation type="submission" date="2016-11" db="EMBL/GenBank/DDBJ databases">
        <title>Study of marine rhodopsin-containing bacteria.</title>
        <authorList>
            <person name="Yoshizawa S."/>
            <person name="Kumagai Y."/>
            <person name="Kogure K."/>
        </authorList>
    </citation>
    <scope>NUCLEOTIDE SEQUENCE [LARGE SCALE GENOMIC DNA]</scope>
    <source>
        <strain evidence="1 2">SG-29</strain>
    </source>
</reference>
<organism evidence="1 2">
    <name type="scientific">Rubricoccus marinus</name>
    <dbReference type="NCBI Taxonomy" id="716817"/>
    <lineage>
        <taxon>Bacteria</taxon>
        <taxon>Pseudomonadati</taxon>
        <taxon>Rhodothermota</taxon>
        <taxon>Rhodothermia</taxon>
        <taxon>Rhodothermales</taxon>
        <taxon>Rubricoccaceae</taxon>
        <taxon>Rubricoccus</taxon>
    </lineage>
</organism>
<name>A0A259TY20_9BACT</name>
<dbReference type="Gene3D" id="3.40.50.300">
    <property type="entry name" value="P-loop containing nucleotide triphosphate hydrolases"/>
    <property type="match status" value="1"/>
</dbReference>
<dbReference type="AlphaFoldDB" id="A0A259TY20"/>
<dbReference type="GO" id="GO:0008146">
    <property type="term" value="F:sulfotransferase activity"/>
    <property type="evidence" value="ECO:0007669"/>
    <property type="project" value="InterPro"/>
</dbReference>
<dbReference type="InterPro" id="IPR005331">
    <property type="entry name" value="Sulfotransferase"/>
</dbReference>
<proteinExistence type="predicted"/>
<dbReference type="RefSeq" id="WP_094547010.1">
    <property type="nucleotide sequence ID" value="NZ_MQWB01000001.1"/>
</dbReference>
<dbReference type="Proteomes" id="UP000216446">
    <property type="component" value="Unassembled WGS sequence"/>
</dbReference>
<dbReference type="EMBL" id="MQWB01000001">
    <property type="protein sequence ID" value="OZC02590.1"/>
    <property type="molecule type" value="Genomic_DNA"/>
</dbReference>
<protein>
    <recommendedName>
        <fullName evidence="3">Sulfotransferase family protein</fullName>
    </recommendedName>
</protein>
<dbReference type="InterPro" id="IPR027417">
    <property type="entry name" value="P-loop_NTPase"/>
</dbReference>
<evidence type="ECO:0000313" key="1">
    <source>
        <dbReference type="EMBL" id="OZC02590.1"/>
    </source>
</evidence>
<accession>A0A259TY20</accession>
<evidence type="ECO:0000313" key="2">
    <source>
        <dbReference type="Proteomes" id="UP000216446"/>
    </source>
</evidence>
<dbReference type="InParanoid" id="A0A259TY20"/>
<keyword evidence="2" id="KW-1185">Reference proteome</keyword>
<sequence>MHVHAPPLDPGNWTYDVRPMVRTKTVFVHVPKTAGLAIARAVYGSEGGGHRTVREYEEEFGPELLAEMFTFASVRDPAERVASAYRYLKRGGINPADAREAAETVDGYENLEAFVLDPEGLKASLSHLHFRPQHEFVCASGGDLAVDHLIRYESLHDDYERVRRRVRGRSLFHLNGTHGSSADDAQALSPLARWTIAEAYDADYRLLGYDLPI</sequence>
<comment type="caution">
    <text evidence="1">The sequence shown here is derived from an EMBL/GenBank/DDBJ whole genome shotgun (WGS) entry which is preliminary data.</text>
</comment>
<gene>
    <name evidence="1" type="ORF">BSZ36_06130</name>
</gene>
<dbReference type="Pfam" id="PF03567">
    <property type="entry name" value="Sulfotransfer_2"/>
    <property type="match status" value="1"/>
</dbReference>
<dbReference type="OrthoDB" id="288532at2"/>
<evidence type="ECO:0008006" key="3">
    <source>
        <dbReference type="Google" id="ProtNLM"/>
    </source>
</evidence>